<evidence type="ECO:0000256" key="2">
    <source>
        <dbReference type="ARBA" id="ARBA00006171"/>
    </source>
</evidence>
<evidence type="ECO:0000256" key="4">
    <source>
        <dbReference type="ARBA" id="ARBA00022842"/>
    </source>
</evidence>
<keyword evidence="8" id="KW-1185">Reference proteome</keyword>
<keyword evidence="5" id="KW-0378">Hydrolase</keyword>
<dbReference type="Pfam" id="PF00702">
    <property type="entry name" value="Hydrolase"/>
    <property type="match status" value="1"/>
</dbReference>
<dbReference type="SFLD" id="SFLDS00003">
    <property type="entry name" value="Haloacid_Dehalogenase"/>
    <property type="match status" value="1"/>
</dbReference>
<dbReference type="RefSeq" id="WP_073436102.1">
    <property type="nucleotide sequence ID" value="NZ_BJXU01000087.1"/>
</dbReference>
<protein>
    <submittedName>
        <fullName evidence="6">Haloacid dehalogenase superfamily, subfamily IA, variant 3 with third motif having DD or ED</fullName>
    </submittedName>
    <submittedName>
        <fullName evidence="5">Hydrolase</fullName>
    </submittedName>
</protein>
<dbReference type="GO" id="GO:0016787">
    <property type="term" value="F:hydrolase activity"/>
    <property type="evidence" value="ECO:0007669"/>
    <property type="project" value="UniProtKB-KW"/>
</dbReference>
<evidence type="ECO:0000256" key="3">
    <source>
        <dbReference type="ARBA" id="ARBA00022723"/>
    </source>
</evidence>
<dbReference type="GO" id="GO:0046872">
    <property type="term" value="F:metal ion binding"/>
    <property type="evidence" value="ECO:0007669"/>
    <property type="project" value="UniProtKB-KW"/>
</dbReference>
<dbReference type="Proteomes" id="UP000321726">
    <property type="component" value="Unassembled WGS sequence"/>
</dbReference>
<evidence type="ECO:0000313" key="6">
    <source>
        <dbReference type="EMBL" id="SHM47441.1"/>
    </source>
</evidence>
<dbReference type="CDD" id="cd07526">
    <property type="entry name" value="HAD_BPGM_like"/>
    <property type="match status" value="1"/>
</dbReference>
<dbReference type="PANTHER" id="PTHR46193">
    <property type="entry name" value="6-PHOSPHOGLUCONATE PHOSPHATASE"/>
    <property type="match status" value="1"/>
</dbReference>
<dbReference type="PRINTS" id="PR00413">
    <property type="entry name" value="HADHALOGNASE"/>
</dbReference>
<dbReference type="Proteomes" id="UP000184123">
    <property type="component" value="Unassembled WGS sequence"/>
</dbReference>
<name>A0A1M7J385_9GAMM</name>
<dbReference type="InterPro" id="IPR006439">
    <property type="entry name" value="HAD-SF_hydro_IA"/>
</dbReference>
<dbReference type="SFLD" id="SFLDG01129">
    <property type="entry name" value="C1.5:_HAD__Beta-PGM__Phosphata"/>
    <property type="match status" value="1"/>
</dbReference>
<dbReference type="SUPFAM" id="SSF56784">
    <property type="entry name" value="HAD-like"/>
    <property type="match status" value="1"/>
</dbReference>
<dbReference type="InterPro" id="IPR036412">
    <property type="entry name" value="HAD-like_sf"/>
</dbReference>
<dbReference type="EMBL" id="BJXU01000087">
    <property type="protein sequence ID" value="GEN24298.1"/>
    <property type="molecule type" value="Genomic_DNA"/>
</dbReference>
<dbReference type="NCBIfam" id="TIGR01509">
    <property type="entry name" value="HAD-SF-IA-v3"/>
    <property type="match status" value="1"/>
</dbReference>
<evidence type="ECO:0000313" key="7">
    <source>
        <dbReference type="Proteomes" id="UP000184123"/>
    </source>
</evidence>
<dbReference type="EMBL" id="FRCA01000008">
    <property type="protein sequence ID" value="SHM47441.1"/>
    <property type="molecule type" value="Genomic_DNA"/>
</dbReference>
<dbReference type="InterPro" id="IPR023214">
    <property type="entry name" value="HAD_sf"/>
</dbReference>
<comment type="cofactor">
    <cofactor evidence="1">
        <name>Mg(2+)</name>
        <dbReference type="ChEBI" id="CHEBI:18420"/>
    </cofactor>
</comment>
<gene>
    <name evidence="5" type="ORF">HCU01_22470</name>
    <name evidence="6" type="ORF">SAMN05660971_03089</name>
</gene>
<dbReference type="AlphaFoldDB" id="A0A1M7J385"/>
<dbReference type="OrthoDB" id="9800058at2"/>
<evidence type="ECO:0000256" key="1">
    <source>
        <dbReference type="ARBA" id="ARBA00001946"/>
    </source>
</evidence>
<dbReference type="PANTHER" id="PTHR46193:SF10">
    <property type="entry name" value="6-PHOSPHOGLUCONATE PHOSPHATASE"/>
    <property type="match status" value="1"/>
</dbReference>
<dbReference type="Gene3D" id="3.40.50.1000">
    <property type="entry name" value="HAD superfamily/HAD-like"/>
    <property type="match status" value="1"/>
</dbReference>
<organism evidence="6 7">
    <name type="scientific">Halomonas cupida</name>
    <dbReference type="NCBI Taxonomy" id="44933"/>
    <lineage>
        <taxon>Bacteria</taxon>
        <taxon>Pseudomonadati</taxon>
        <taxon>Pseudomonadota</taxon>
        <taxon>Gammaproteobacteria</taxon>
        <taxon>Oceanospirillales</taxon>
        <taxon>Halomonadaceae</taxon>
        <taxon>Halomonas</taxon>
    </lineage>
</organism>
<sequence length="234" mass="25150">MQTLIFDCDGVLVDSEVIAERTLAQRLAQWLPDIDVENALNEALGRTTEAILEHLAAASRHSLPQGALSLLDDEIEARLSRELQPVPGVAQAIEAIDLARAVVSNSRRQRVESSLATTGLRHVLGEVPIFCAEQVARPKPDPAIYRLAAQTLGVAPADCLVVEDSISGSSAALAAGMTVIGFVGASHVPPNQASRLRDLGVWQVMTDMRELPELVVSWQQQCRLNHQTRKGGAG</sequence>
<reference evidence="6 7" key="1">
    <citation type="submission" date="2016-11" db="EMBL/GenBank/DDBJ databases">
        <authorList>
            <person name="Jaros S."/>
            <person name="Januszkiewicz K."/>
            <person name="Wedrychowicz H."/>
        </authorList>
    </citation>
    <scope>NUCLEOTIDE SEQUENCE [LARGE SCALE GENOMIC DNA]</scope>
    <source>
        <strain evidence="6 7">DSM 4740</strain>
    </source>
</reference>
<dbReference type="InterPro" id="IPR051600">
    <property type="entry name" value="Beta-PGM-like"/>
</dbReference>
<keyword evidence="3" id="KW-0479">Metal-binding</keyword>
<comment type="similarity">
    <text evidence="2">Belongs to the HAD-like hydrolase superfamily. CbbY/CbbZ/Gph/YieH family.</text>
</comment>
<keyword evidence="4" id="KW-0460">Magnesium</keyword>
<dbReference type="STRING" id="44933.SAMN05660971_03089"/>
<evidence type="ECO:0000313" key="5">
    <source>
        <dbReference type="EMBL" id="GEN24298.1"/>
    </source>
</evidence>
<evidence type="ECO:0000313" key="8">
    <source>
        <dbReference type="Proteomes" id="UP000321726"/>
    </source>
</evidence>
<dbReference type="Gene3D" id="1.10.150.240">
    <property type="entry name" value="Putative phosphatase, domain 2"/>
    <property type="match status" value="1"/>
</dbReference>
<dbReference type="InterPro" id="IPR023198">
    <property type="entry name" value="PGP-like_dom2"/>
</dbReference>
<accession>A0A1M7J385</accession>
<reference evidence="5 8" key="2">
    <citation type="submission" date="2019-07" db="EMBL/GenBank/DDBJ databases">
        <title>Whole genome shotgun sequence of Halomonas cupida NBRC 102219.</title>
        <authorList>
            <person name="Hosoyama A."/>
            <person name="Uohara A."/>
            <person name="Ohji S."/>
            <person name="Ichikawa N."/>
        </authorList>
    </citation>
    <scope>NUCLEOTIDE SEQUENCE [LARGE SCALE GENOMIC DNA]</scope>
    <source>
        <strain evidence="5 8">NBRC 102219</strain>
    </source>
</reference>
<proteinExistence type="inferred from homology"/>